<accession>A0A382W0T8</accession>
<organism evidence="1">
    <name type="scientific">marine metagenome</name>
    <dbReference type="NCBI Taxonomy" id="408172"/>
    <lineage>
        <taxon>unclassified sequences</taxon>
        <taxon>metagenomes</taxon>
        <taxon>ecological metagenomes</taxon>
    </lineage>
</organism>
<gene>
    <name evidence="1" type="ORF">METZ01_LOCUS404625</name>
</gene>
<evidence type="ECO:0000313" key="1">
    <source>
        <dbReference type="EMBL" id="SVD51771.1"/>
    </source>
</evidence>
<dbReference type="EMBL" id="UINC01155740">
    <property type="protein sequence ID" value="SVD51771.1"/>
    <property type="molecule type" value="Genomic_DNA"/>
</dbReference>
<sequence length="24" mass="2750">MFNIYKAFSTQLELHAGFFGFHSG</sequence>
<name>A0A382W0T8_9ZZZZ</name>
<reference evidence="1" key="1">
    <citation type="submission" date="2018-05" db="EMBL/GenBank/DDBJ databases">
        <authorList>
            <person name="Lanie J.A."/>
            <person name="Ng W.-L."/>
            <person name="Kazmierczak K.M."/>
            <person name="Andrzejewski T.M."/>
            <person name="Davidsen T.M."/>
            <person name="Wayne K.J."/>
            <person name="Tettelin H."/>
            <person name="Glass J.I."/>
            <person name="Rusch D."/>
            <person name="Podicherti R."/>
            <person name="Tsui H.-C.T."/>
            <person name="Winkler M.E."/>
        </authorList>
    </citation>
    <scope>NUCLEOTIDE SEQUENCE</scope>
</reference>
<feature type="non-terminal residue" evidence="1">
    <location>
        <position position="24"/>
    </location>
</feature>
<proteinExistence type="predicted"/>
<protein>
    <submittedName>
        <fullName evidence="1">Uncharacterized protein</fullName>
    </submittedName>
</protein>
<dbReference type="AlphaFoldDB" id="A0A382W0T8"/>